<name>A0A9J6F872_HAELO</name>
<evidence type="ECO:0000313" key="2">
    <source>
        <dbReference type="Proteomes" id="UP000821853"/>
    </source>
</evidence>
<comment type="caution">
    <text evidence="1">The sequence shown here is derived from an EMBL/GenBank/DDBJ whole genome shotgun (WGS) entry which is preliminary data.</text>
</comment>
<gene>
    <name evidence="1" type="ORF">HPB48_018042</name>
</gene>
<dbReference type="EMBL" id="JABSTR010000001">
    <property type="protein sequence ID" value="KAH9362390.1"/>
    <property type="molecule type" value="Genomic_DNA"/>
</dbReference>
<evidence type="ECO:0000313" key="1">
    <source>
        <dbReference type="EMBL" id="KAH9362390.1"/>
    </source>
</evidence>
<dbReference type="Proteomes" id="UP000821853">
    <property type="component" value="Chromosome 1"/>
</dbReference>
<reference evidence="1 2" key="1">
    <citation type="journal article" date="2020" name="Cell">
        <title>Large-Scale Comparative Analyses of Tick Genomes Elucidate Their Genetic Diversity and Vector Capacities.</title>
        <authorList>
            <consortium name="Tick Genome and Microbiome Consortium (TIGMIC)"/>
            <person name="Jia N."/>
            <person name="Wang J."/>
            <person name="Shi W."/>
            <person name="Du L."/>
            <person name="Sun Y."/>
            <person name="Zhan W."/>
            <person name="Jiang J.F."/>
            <person name="Wang Q."/>
            <person name="Zhang B."/>
            <person name="Ji P."/>
            <person name="Bell-Sakyi L."/>
            <person name="Cui X.M."/>
            <person name="Yuan T.T."/>
            <person name="Jiang B.G."/>
            <person name="Yang W.F."/>
            <person name="Lam T.T."/>
            <person name="Chang Q.C."/>
            <person name="Ding S.J."/>
            <person name="Wang X.J."/>
            <person name="Zhu J.G."/>
            <person name="Ruan X.D."/>
            <person name="Zhao L."/>
            <person name="Wei J.T."/>
            <person name="Ye R.Z."/>
            <person name="Que T.C."/>
            <person name="Du C.H."/>
            <person name="Zhou Y.H."/>
            <person name="Cheng J.X."/>
            <person name="Dai P.F."/>
            <person name="Guo W.B."/>
            <person name="Han X.H."/>
            <person name="Huang E.J."/>
            <person name="Li L.F."/>
            <person name="Wei W."/>
            <person name="Gao Y.C."/>
            <person name="Liu J.Z."/>
            <person name="Shao H.Z."/>
            <person name="Wang X."/>
            <person name="Wang C.C."/>
            <person name="Yang T.C."/>
            <person name="Huo Q.B."/>
            <person name="Li W."/>
            <person name="Chen H.Y."/>
            <person name="Chen S.E."/>
            <person name="Zhou L.G."/>
            <person name="Ni X.B."/>
            <person name="Tian J.H."/>
            <person name="Sheng Y."/>
            <person name="Liu T."/>
            <person name="Pan Y.S."/>
            <person name="Xia L.Y."/>
            <person name="Li J."/>
            <person name="Zhao F."/>
            <person name="Cao W.C."/>
        </authorList>
    </citation>
    <scope>NUCLEOTIDE SEQUENCE [LARGE SCALE GENOMIC DNA]</scope>
    <source>
        <strain evidence="1">HaeL-2018</strain>
    </source>
</reference>
<accession>A0A9J6F872</accession>
<dbReference type="AlphaFoldDB" id="A0A9J6F872"/>
<protein>
    <submittedName>
        <fullName evidence="1">Uncharacterized protein</fullName>
    </submittedName>
</protein>
<organism evidence="1 2">
    <name type="scientific">Haemaphysalis longicornis</name>
    <name type="common">Bush tick</name>
    <dbReference type="NCBI Taxonomy" id="44386"/>
    <lineage>
        <taxon>Eukaryota</taxon>
        <taxon>Metazoa</taxon>
        <taxon>Ecdysozoa</taxon>
        <taxon>Arthropoda</taxon>
        <taxon>Chelicerata</taxon>
        <taxon>Arachnida</taxon>
        <taxon>Acari</taxon>
        <taxon>Parasitiformes</taxon>
        <taxon>Ixodida</taxon>
        <taxon>Ixodoidea</taxon>
        <taxon>Ixodidae</taxon>
        <taxon>Haemaphysalinae</taxon>
        <taxon>Haemaphysalis</taxon>
    </lineage>
</organism>
<sequence>MELIKAKKVSQLEILKCTPTGKHVLRQLGCSTSELAPRELKTIPPEVRAIITVSLIPRNMHPEHHAASRATRAKALQRIYGSNADALYTDAAGYPAINAKVAADADWRGKAITSATIRSGNSTKAEECAIALAVSTRPSGNLINIISD</sequence>
<keyword evidence="2" id="KW-1185">Reference proteome</keyword>
<proteinExistence type="predicted"/>
<dbReference type="VEuPathDB" id="VectorBase:HLOH_053069"/>